<feature type="non-terminal residue" evidence="2">
    <location>
        <position position="1"/>
    </location>
</feature>
<feature type="compositionally biased region" description="Basic and acidic residues" evidence="1">
    <location>
        <begin position="64"/>
        <end position="76"/>
    </location>
</feature>
<organism evidence="2">
    <name type="scientific">uncultured Solirubrobacteraceae bacterium</name>
    <dbReference type="NCBI Taxonomy" id="1162706"/>
    <lineage>
        <taxon>Bacteria</taxon>
        <taxon>Bacillati</taxon>
        <taxon>Actinomycetota</taxon>
        <taxon>Thermoleophilia</taxon>
        <taxon>Solirubrobacterales</taxon>
        <taxon>Solirubrobacteraceae</taxon>
        <taxon>environmental samples</taxon>
    </lineage>
</organism>
<evidence type="ECO:0000256" key="1">
    <source>
        <dbReference type="SAM" id="MobiDB-lite"/>
    </source>
</evidence>
<accession>A0A6J4SNF8</accession>
<proteinExistence type="predicted"/>
<feature type="compositionally biased region" description="Gly residues" evidence="1">
    <location>
        <begin position="446"/>
        <end position="458"/>
    </location>
</feature>
<feature type="compositionally biased region" description="Basic residues" evidence="1">
    <location>
        <begin position="168"/>
        <end position="179"/>
    </location>
</feature>
<protein>
    <submittedName>
        <fullName evidence="2">Uncharacterized protein</fullName>
    </submittedName>
</protein>
<feature type="compositionally biased region" description="Basic and acidic residues" evidence="1">
    <location>
        <begin position="391"/>
        <end position="410"/>
    </location>
</feature>
<name>A0A6J4SNF8_9ACTN</name>
<feature type="non-terminal residue" evidence="2">
    <location>
        <position position="458"/>
    </location>
</feature>
<feature type="compositionally biased region" description="Basic residues" evidence="1">
    <location>
        <begin position="264"/>
        <end position="286"/>
    </location>
</feature>
<dbReference type="AlphaFoldDB" id="A0A6J4SNF8"/>
<dbReference type="EMBL" id="CADCVO010000333">
    <property type="protein sequence ID" value="CAA9498202.1"/>
    <property type="molecule type" value="Genomic_DNA"/>
</dbReference>
<sequence length="458" mass="49740">EEARREVRPEPPGARHARGDRPRRGRLHPEQPAPVPAELGAVHRVRCRALQGDAPHGAVHHPRAGPDRERRGDPRGRDHRRAARQRPRGDLHGHPPAIHADLPRRVRARAPQDGPERHGHRARAGLAVLRRAPAERAHPRLADPVQREPRRDPRGARQGHPHVPAAAHRGRRAGARRQRPPAVGHAQALRAHGRPAAPGDREGGRAPAERRPGDPLVPPAVGDPGRQGPRPRPARGLLQRGVRLLRQGGGPPARDRPRAAARAALHHGRAHPRRRPGPRARARHARPAPDGAPPRPRPAGHAALPARDDARGGAPAAPVRPRDAARGPDPAPRRARPRAGHPGPHPLLPGGQLPPEHPRLRQAARRARLLPLLARVGQPPGQHALRHPGRQRPDPQGRRAGLVREPRRPGEPPAGQRAARRPGRPAQRAHRPRGLPRARRRHQAAGGHGRPAHGGGRL</sequence>
<feature type="compositionally biased region" description="Basic and acidic residues" evidence="1">
    <location>
        <begin position="132"/>
        <end position="155"/>
    </location>
</feature>
<feature type="compositionally biased region" description="Basic residues" evidence="1">
    <location>
        <begin position="418"/>
        <end position="443"/>
    </location>
</feature>
<feature type="compositionally biased region" description="Basic residues" evidence="1">
    <location>
        <begin position="77"/>
        <end position="86"/>
    </location>
</feature>
<feature type="compositionally biased region" description="Low complexity" evidence="1">
    <location>
        <begin position="224"/>
        <end position="246"/>
    </location>
</feature>
<evidence type="ECO:0000313" key="2">
    <source>
        <dbReference type="EMBL" id="CAA9498202.1"/>
    </source>
</evidence>
<reference evidence="2" key="1">
    <citation type="submission" date="2020-02" db="EMBL/GenBank/DDBJ databases">
        <authorList>
            <person name="Meier V. D."/>
        </authorList>
    </citation>
    <scope>NUCLEOTIDE SEQUENCE</scope>
    <source>
        <strain evidence="2">AVDCRST_MAG13</strain>
    </source>
</reference>
<gene>
    <name evidence="2" type="ORF">AVDCRST_MAG13-2092</name>
</gene>
<feature type="compositionally biased region" description="Basic and acidic residues" evidence="1">
    <location>
        <begin position="199"/>
        <end position="213"/>
    </location>
</feature>
<feature type="region of interest" description="Disordered" evidence="1">
    <location>
        <begin position="1"/>
        <end position="458"/>
    </location>
</feature>